<dbReference type="PANTHER" id="PTHR43685:SF2">
    <property type="entry name" value="GLYCOSYLTRANSFERASE 2-LIKE DOMAIN-CONTAINING PROTEIN"/>
    <property type="match status" value="1"/>
</dbReference>
<accession>A0A3M8LRG3</accession>
<dbReference type="InterPro" id="IPR050834">
    <property type="entry name" value="Glycosyltransf_2"/>
</dbReference>
<evidence type="ECO:0000313" key="3">
    <source>
        <dbReference type="Proteomes" id="UP000279859"/>
    </source>
</evidence>
<dbReference type="InterPro" id="IPR001173">
    <property type="entry name" value="Glyco_trans_2-like"/>
</dbReference>
<organism evidence="2 3">
    <name type="scientific">Cryobacterium tepidiphilum</name>
    <dbReference type="NCBI Taxonomy" id="2486026"/>
    <lineage>
        <taxon>Bacteria</taxon>
        <taxon>Bacillati</taxon>
        <taxon>Actinomycetota</taxon>
        <taxon>Actinomycetes</taxon>
        <taxon>Micrococcales</taxon>
        <taxon>Microbacteriaceae</taxon>
        <taxon>Cryobacterium</taxon>
    </lineage>
</organism>
<reference evidence="2 3" key="1">
    <citation type="submission" date="2018-11" db="EMBL/GenBank/DDBJ databases">
        <title>Cryobacterium sp. nov., isolated from rhizosphere soil of lettuce.</title>
        <authorList>
            <person name="Wang Y."/>
        </authorList>
    </citation>
    <scope>NUCLEOTIDE SEQUENCE [LARGE SCALE GENOMIC DNA]</scope>
    <source>
        <strain evidence="2 3">NEAU-85</strain>
    </source>
</reference>
<dbReference type="GO" id="GO:0016740">
    <property type="term" value="F:transferase activity"/>
    <property type="evidence" value="ECO:0007669"/>
    <property type="project" value="UniProtKB-KW"/>
</dbReference>
<dbReference type="PANTHER" id="PTHR43685">
    <property type="entry name" value="GLYCOSYLTRANSFERASE"/>
    <property type="match status" value="1"/>
</dbReference>
<dbReference type="Gene3D" id="3.90.550.10">
    <property type="entry name" value="Spore Coat Polysaccharide Biosynthesis Protein SpsA, Chain A"/>
    <property type="match status" value="1"/>
</dbReference>
<dbReference type="InterPro" id="IPR029044">
    <property type="entry name" value="Nucleotide-diphossugar_trans"/>
</dbReference>
<name>A0A3M8LRG3_9MICO</name>
<dbReference type="EMBL" id="RDSR01000001">
    <property type="protein sequence ID" value="RNE67469.1"/>
    <property type="molecule type" value="Genomic_DNA"/>
</dbReference>
<dbReference type="RefSeq" id="WP_123044501.1">
    <property type="nucleotide sequence ID" value="NZ_RDSR01000001.1"/>
</dbReference>
<sequence>MNSPENVVPLPGVSVVIATRGRPQLLRAAVRAILAQDYAGDVDVVVVYDRIEIDPLDDIAVPEGRRLKTTANVRAPGLAGGRNTGILATSGELVAFCDDDDEWLPGKLGRQVETWQADPGAIMVATGIRIETGEQSHVRLPPDRVEFADLLLSRITELHPSSFLMRRSDLLGQVGLVDEELPASYGEDYDLLLRMARQGHVLAVREPLVIVHWDRASFFSEKWRGIADGLSYLLAKHQRFAESPKGSARIEGQVAFAFAALGDRGDAWQWALRTIRHDAFQLRAYAAVAIASRVVPAGPLVRLVNSRGRGL</sequence>
<dbReference type="Proteomes" id="UP000279859">
    <property type="component" value="Unassembled WGS sequence"/>
</dbReference>
<evidence type="ECO:0000259" key="1">
    <source>
        <dbReference type="Pfam" id="PF00535"/>
    </source>
</evidence>
<proteinExistence type="predicted"/>
<gene>
    <name evidence="2" type="ORF">EEJ31_00955</name>
</gene>
<dbReference type="AlphaFoldDB" id="A0A3M8LRG3"/>
<protein>
    <submittedName>
        <fullName evidence="2">Glycosyltransferase family 2 protein</fullName>
    </submittedName>
</protein>
<evidence type="ECO:0000313" key="2">
    <source>
        <dbReference type="EMBL" id="RNE67469.1"/>
    </source>
</evidence>
<keyword evidence="2" id="KW-0808">Transferase</keyword>
<feature type="domain" description="Glycosyltransferase 2-like" evidence="1">
    <location>
        <begin position="14"/>
        <end position="169"/>
    </location>
</feature>
<dbReference type="CDD" id="cd00761">
    <property type="entry name" value="Glyco_tranf_GTA_type"/>
    <property type="match status" value="1"/>
</dbReference>
<keyword evidence="3" id="KW-1185">Reference proteome</keyword>
<dbReference type="Pfam" id="PF00535">
    <property type="entry name" value="Glycos_transf_2"/>
    <property type="match status" value="1"/>
</dbReference>
<dbReference type="OrthoDB" id="153025at2"/>
<comment type="caution">
    <text evidence="2">The sequence shown here is derived from an EMBL/GenBank/DDBJ whole genome shotgun (WGS) entry which is preliminary data.</text>
</comment>
<dbReference type="SUPFAM" id="SSF53448">
    <property type="entry name" value="Nucleotide-diphospho-sugar transferases"/>
    <property type="match status" value="1"/>
</dbReference>